<dbReference type="PROSITE" id="PS51411">
    <property type="entry name" value="PSP1_C"/>
    <property type="match status" value="1"/>
</dbReference>
<dbReference type="AlphaFoldDB" id="A0A8H7QA63"/>
<dbReference type="GO" id="GO:0005737">
    <property type="term" value="C:cytoplasm"/>
    <property type="evidence" value="ECO:0007669"/>
    <property type="project" value="TreeGrafter"/>
</dbReference>
<evidence type="ECO:0000259" key="2">
    <source>
        <dbReference type="PROSITE" id="PS51411"/>
    </source>
</evidence>
<dbReference type="Proteomes" id="UP000612746">
    <property type="component" value="Unassembled WGS sequence"/>
</dbReference>
<gene>
    <name evidence="3" type="ORF">INT44_001103</name>
</gene>
<feature type="domain" description="PSP1 C-terminal" evidence="2">
    <location>
        <begin position="404"/>
        <end position="489"/>
    </location>
</feature>
<dbReference type="EMBL" id="JAEPRA010000002">
    <property type="protein sequence ID" value="KAG2188350.1"/>
    <property type="molecule type" value="Genomic_DNA"/>
</dbReference>
<dbReference type="NCBIfam" id="NF041131">
    <property type="entry name" value="RicT_YaaT_fam"/>
    <property type="match status" value="1"/>
</dbReference>
<dbReference type="PANTHER" id="PTHR43830">
    <property type="entry name" value="PROTEIN PSP1"/>
    <property type="match status" value="1"/>
</dbReference>
<comment type="caution">
    <text evidence="3">The sequence shown here is derived from an EMBL/GenBank/DDBJ whole genome shotgun (WGS) entry which is preliminary data.</text>
</comment>
<accession>A0A8H7QA63</accession>
<name>A0A8H7QA63_9FUNG</name>
<organism evidence="3 4">
    <name type="scientific">Umbelopsis vinacea</name>
    <dbReference type="NCBI Taxonomy" id="44442"/>
    <lineage>
        <taxon>Eukaryota</taxon>
        <taxon>Fungi</taxon>
        <taxon>Fungi incertae sedis</taxon>
        <taxon>Mucoromycota</taxon>
        <taxon>Mucoromycotina</taxon>
        <taxon>Umbelopsidomycetes</taxon>
        <taxon>Umbelopsidales</taxon>
        <taxon>Umbelopsidaceae</taxon>
        <taxon>Umbelopsis</taxon>
    </lineage>
</organism>
<protein>
    <recommendedName>
        <fullName evidence="2">PSP1 C-terminal domain-containing protein</fullName>
    </recommendedName>
</protein>
<keyword evidence="4" id="KW-1185">Reference proteome</keyword>
<dbReference type="Pfam" id="PF04468">
    <property type="entry name" value="PSP1"/>
    <property type="match status" value="1"/>
</dbReference>
<proteinExistence type="predicted"/>
<feature type="compositionally biased region" description="Polar residues" evidence="1">
    <location>
        <begin position="1"/>
        <end position="26"/>
    </location>
</feature>
<evidence type="ECO:0000313" key="4">
    <source>
        <dbReference type="Proteomes" id="UP000612746"/>
    </source>
</evidence>
<dbReference type="PANTHER" id="PTHR43830:SF3">
    <property type="entry name" value="PROTEIN PSP1"/>
    <property type="match status" value="1"/>
</dbReference>
<dbReference type="InterPro" id="IPR047767">
    <property type="entry name" value="PSP1-like"/>
</dbReference>
<sequence>MTANGDDSSSAGGKTDIFSESSSISPPNTPGPSAAVPSINYVGEQNWSSFVPSSQKSLFDLPSPDTQYEPKFANLAQQQQRRTSVENIWNTSSQPPKASSIWSEGLPKQGLTPVLQDSAFSKDPPFRTYRSFSQAVPNSAKREPMYQNSLPMTSEEEEVEFNHGSVRSLSSGAVLGGILDYPKSSPNTIWSPVPHVQRDSRSRDMYSHFAEQPAYLDHGSMDPSRRFSTVSENLDMYKPTNFLDSAYAIAANQRRHSVAGTLTKRSKDVDNMRHSFNDFGLEDHTVPYPSATNPNSLMAPSQHDMVAINEYFDDRRTTQQEMGKGIPLHQVQGALYTVEFKGTRSDTFYVSEADAFSGLHPKCGDLVIVEADRGKDLGTVVTENVSKDTADGTKANTTREVYPKRIYRLAQPQEVSLLAVKEQDEEKALFLCQSKIARLNLPMEVVSAEYQWDRRKLTFYFIADRRIDFRDLVRDLFKTYKTRIWMCAMKSVGDSSDS</sequence>
<evidence type="ECO:0000256" key="1">
    <source>
        <dbReference type="SAM" id="MobiDB-lite"/>
    </source>
</evidence>
<evidence type="ECO:0000313" key="3">
    <source>
        <dbReference type="EMBL" id="KAG2188350.1"/>
    </source>
</evidence>
<feature type="region of interest" description="Disordered" evidence="1">
    <location>
        <begin position="1"/>
        <end position="38"/>
    </location>
</feature>
<dbReference type="OrthoDB" id="243127at2759"/>
<reference evidence="3" key="1">
    <citation type="submission" date="2020-12" db="EMBL/GenBank/DDBJ databases">
        <title>Metabolic potential, ecology and presence of endohyphal bacteria is reflected in genomic diversity of Mucoromycotina.</title>
        <authorList>
            <person name="Muszewska A."/>
            <person name="Okrasinska A."/>
            <person name="Steczkiewicz K."/>
            <person name="Drgas O."/>
            <person name="Orlowska M."/>
            <person name="Perlinska-Lenart U."/>
            <person name="Aleksandrzak-Piekarczyk T."/>
            <person name="Szatraj K."/>
            <person name="Zielenkiewicz U."/>
            <person name="Pilsyk S."/>
            <person name="Malc E."/>
            <person name="Mieczkowski P."/>
            <person name="Kruszewska J.S."/>
            <person name="Biernat P."/>
            <person name="Pawlowska J."/>
        </authorList>
    </citation>
    <scope>NUCLEOTIDE SEQUENCE</scope>
    <source>
        <strain evidence="3">WA0000051536</strain>
    </source>
</reference>
<dbReference type="InterPro" id="IPR007557">
    <property type="entry name" value="PSP1_C"/>
</dbReference>